<name>A0A8S9U7C1_PHYIN</name>
<comment type="caution">
    <text evidence="3">The sequence shown here is derived from an EMBL/GenBank/DDBJ whole genome shotgun (WGS) entry which is preliminary data.</text>
</comment>
<dbReference type="PANTHER" id="PTHR37984">
    <property type="entry name" value="PROTEIN CBG26694"/>
    <property type="match status" value="1"/>
</dbReference>
<dbReference type="SUPFAM" id="SSF56672">
    <property type="entry name" value="DNA/RNA polymerases"/>
    <property type="match status" value="1"/>
</dbReference>
<evidence type="ECO:0000313" key="3">
    <source>
        <dbReference type="EMBL" id="KAF4135169.1"/>
    </source>
</evidence>
<keyword evidence="3" id="KW-0548">Nucleotidyltransferase</keyword>
<dbReference type="PANTHER" id="PTHR37984:SF5">
    <property type="entry name" value="PROTEIN NYNRIN-LIKE"/>
    <property type="match status" value="1"/>
</dbReference>
<reference evidence="3" key="1">
    <citation type="submission" date="2020-03" db="EMBL/GenBank/DDBJ databases">
        <title>Hybrid Assembly of Korean Phytophthora infestans isolates.</title>
        <authorList>
            <person name="Prokchorchik M."/>
            <person name="Lee Y."/>
            <person name="Seo J."/>
            <person name="Cho J.-H."/>
            <person name="Park Y.-E."/>
            <person name="Jang D.-C."/>
            <person name="Im J.-S."/>
            <person name="Choi J.-G."/>
            <person name="Park H.-J."/>
            <person name="Lee G.-B."/>
            <person name="Lee Y.-G."/>
            <person name="Hong S.-Y."/>
            <person name="Cho K."/>
            <person name="Sohn K.H."/>
        </authorList>
    </citation>
    <scope>NUCLEOTIDE SEQUENCE</scope>
    <source>
        <strain evidence="3">KR_2_A2</strain>
    </source>
</reference>
<dbReference type="EMBL" id="JAACNO010002201">
    <property type="protein sequence ID" value="KAF4135169.1"/>
    <property type="molecule type" value="Genomic_DNA"/>
</dbReference>
<keyword evidence="1" id="KW-0732">Signal</keyword>
<feature type="domain" description="Reverse transcriptase" evidence="2">
    <location>
        <begin position="1"/>
        <end position="68"/>
    </location>
</feature>
<gene>
    <name evidence="3" type="ORF">GN958_ATG15663</name>
</gene>
<evidence type="ECO:0000259" key="2">
    <source>
        <dbReference type="Pfam" id="PF00078"/>
    </source>
</evidence>
<dbReference type="InterPro" id="IPR043128">
    <property type="entry name" value="Rev_trsase/Diguanyl_cyclase"/>
</dbReference>
<dbReference type="GO" id="GO:0003964">
    <property type="term" value="F:RNA-directed DNA polymerase activity"/>
    <property type="evidence" value="ECO:0007669"/>
    <property type="project" value="UniProtKB-KW"/>
</dbReference>
<sequence length="100" mass="11222">MNGVLRGLTWLTCLVYLDDIVVFTRGGIEQHVLELACVFERLAAAGLTLKLKMCKFAVKTMEYLGHQLSCDGVRPLQRLVTAVQEFPTPTDTVEAKRFVH</sequence>
<protein>
    <submittedName>
        <fullName evidence="3">Reverse transcriptase (RNA-dependent DNA polymerase)</fullName>
    </submittedName>
</protein>
<evidence type="ECO:0000256" key="1">
    <source>
        <dbReference type="SAM" id="SignalP"/>
    </source>
</evidence>
<organism evidence="3 4">
    <name type="scientific">Phytophthora infestans</name>
    <name type="common">Potato late blight agent</name>
    <name type="synonym">Botrytis infestans</name>
    <dbReference type="NCBI Taxonomy" id="4787"/>
    <lineage>
        <taxon>Eukaryota</taxon>
        <taxon>Sar</taxon>
        <taxon>Stramenopiles</taxon>
        <taxon>Oomycota</taxon>
        <taxon>Peronosporomycetes</taxon>
        <taxon>Peronosporales</taxon>
        <taxon>Peronosporaceae</taxon>
        <taxon>Phytophthora</taxon>
    </lineage>
</organism>
<feature type="chain" id="PRO_5035842329" evidence="1">
    <location>
        <begin position="27"/>
        <end position="100"/>
    </location>
</feature>
<keyword evidence="3" id="KW-0695">RNA-directed DNA polymerase</keyword>
<dbReference type="Pfam" id="PF00078">
    <property type="entry name" value="RVT_1"/>
    <property type="match status" value="1"/>
</dbReference>
<feature type="signal peptide" evidence="1">
    <location>
        <begin position="1"/>
        <end position="26"/>
    </location>
</feature>
<dbReference type="InterPro" id="IPR050951">
    <property type="entry name" value="Retrovirus_Pol_polyprotein"/>
</dbReference>
<dbReference type="InterPro" id="IPR043502">
    <property type="entry name" value="DNA/RNA_pol_sf"/>
</dbReference>
<accession>A0A8S9U7C1</accession>
<dbReference type="Gene3D" id="3.30.70.270">
    <property type="match status" value="1"/>
</dbReference>
<dbReference type="Proteomes" id="UP000704712">
    <property type="component" value="Unassembled WGS sequence"/>
</dbReference>
<evidence type="ECO:0000313" key="4">
    <source>
        <dbReference type="Proteomes" id="UP000704712"/>
    </source>
</evidence>
<proteinExistence type="predicted"/>
<dbReference type="InterPro" id="IPR000477">
    <property type="entry name" value="RT_dom"/>
</dbReference>
<keyword evidence="3" id="KW-0808">Transferase</keyword>
<dbReference type="AlphaFoldDB" id="A0A8S9U7C1"/>